<keyword evidence="5" id="KW-0809">Transit peptide</keyword>
<dbReference type="AlphaFoldDB" id="A0A378I4N1"/>
<dbReference type="RefSeq" id="WP_115303677.1">
    <property type="nucleotide sequence ID" value="NZ_CAAAHO010000005.1"/>
</dbReference>
<dbReference type="SUPFAM" id="SSF47203">
    <property type="entry name" value="Acyl-CoA dehydrogenase C-terminal domain-like"/>
    <property type="match status" value="1"/>
</dbReference>
<evidence type="ECO:0000256" key="11">
    <source>
        <dbReference type="RuleBase" id="RU362125"/>
    </source>
</evidence>
<name>A0A378I4N1_9GAMM</name>
<evidence type="ECO:0000259" key="14">
    <source>
        <dbReference type="Pfam" id="PF02771"/>
    </source>
</evidence>
<dbReference type="GO" id="GO:0050660">
    <property type="term" value="F:flavin adenine dinucleotide binding"/>
    <property type="evidence" value="ECO:0007669"/>
    <property type="project" value="InterPro"/>
</dbReference>
<evidence type="ECO:0000256" key="3">
    <source>
        <dbReference type="ARBA" id="ARBA00022630"/>
    </source>
</evidence>
<dbReference type="Pfam" id="PF00441">
    <property type="entry name" value="Acyl-CoA_dh_1"/>
    <property type="match status" value="1"/>
</dbReference>
<evidence type="ECO:0000256" key="4">
    <source>
        <dbReference type="ARBA" id="ARBA00022827"/>
    </source>
</evidence>
<comment type="catalytic activity">
    <reaction evidence="10">
        <text>glutaryl-CoA + oxidized [electron-transfer flavoprotein] + 2 H(+) = (2E)-butenoyl-CoA + reduced [electron-transfer flavoprotein] + CO2</text>
        <dbReference type="Rhea" id="RHEA:13389"/>
        <dbReference type="Rhea" id="RHEA-COMP:10685"/>
        <dbReference type="Rhea" id="RHEA-COMP:10686"/>
        <dbReference type="ChEBI" id="CHEBI:15378"/>
        <dbReference type="ChEBI" id="CHEBI:16526"/>
        <dbReference type="ChEBI" id="CHEBI:57332"/>
        <dbReference type="ChEBI" id="CHEBI:57378"/>
        <dbReference type="ChEBI" id="CHEBI:57692"/>
        <dbReference type="ChEBI" id="CHEBI:58307"/>
        <dbReference type="EC" id="1.3.8.6"/>
    </reaction>
</comment>
<gene>
    <name evidence="15" type="ORF">NCTC13315_02534</name>
</gene>
<dbReference type="InterPro" id="IPR036250">
    <property type="entry name" value="AcylCo_DH-like_C"/>
</dbReference>
<dbReference type="InterPro" id="IPR006089">
    <property type="entry name" value="Acyl-CoA_DH_CS"/>
</dbReference>
<evidence type="ECO:0000256" key="10">
    <source>
        <dbReference type="ARBA" id="ARBA00049493"/>
    </source>
</evidence>
<dbReference type="Gene3D" id="1.20.140.10">
    <property type="entry name" value="Butyryl-CoA Dehydrogenase, subunit A, domain 3"/>
    <property type="match status" value="1"/>
</dbReference>
<evidence type="ECO:0000256" key="8">
    <source>
        <dbReference type="ARBA" id="ARBA00037927"/>
    </source>
</evidence>
<keyword evidence="16" id="KW-1185">Reference proteome</keyword>
<reference evidence="15 16" key="1">
    <citation type="submission" date="2018-06" db="EMBL/GenBank/DDBJ databases">
        <authorList>
            <consortium name="Pathogen Informatics"/>
            <person name="Doyle S."/>
        </authorList>
    </citation>
    <scope>NUCLEOTIDE SEQUENCE [LARGE SCALE GENOMIC DNA]</scope>
    <source>
        <strain evidence="15 16">NCTC13315</strain>
    </source>
</reference>
<feature type="domain" description="Acyl-CoA dehydrogenase/oxidase N-terminal" evidence="14">
    <location>
        <begin position="13"/>
        <end position="124"/>
    </location>
</feature>
<dbReference type="GO" id="GO:0046949">
    <property type="term" value="P:fatty-acyl-CoA biosynthetic process"/>
    <property type="evidence" value="ECO:0007669"/>
    <property type="project" value="TreeGrafter"/>
</dbReference>
<dbReference type="OrthoDB" id="9770681at2"/>
<evidence type="ECO:0000256" key="7">
    <source>
        <dbReference type="ARBA" id="ARBA00037899"/>
    </source>
</evidence>
<evidence type="ECO:0000256" key="6">
    <source>
        <dbReference type="ARBA" id="ARBA00023002"/>
    </source>
</evidence>
<comment type="cofactor">
    <cofactor evidence="1 11">
        <name>FAD</name>
        <dbReference type="ChEBI" id="CHEBI:57692"/>
    </cofactor>
</comment>
<dbReference type="FunFam" id="1.10.540.10:FF:000002">
    <property type="entry name" value="Acyl-CoA dehydrogenase FadE19"/>
    <property type="match status" value="1"/>
</dbReference>
<dbReference type="EC" id="1.3.8.6" evidence="9"/>
<evidence type="ECO:0000256" key="9">
    <source>
        <dbReference type="ARBA" id="ARBA00039033"/>
    </source>
</evidence>
<organism evidence="15 16">
    <name type="scientific">Legionella beliardensis</name>
    <dbReference type="NCBI Taxonomy" id="91822"/>
    <lineage>
        <taxon>Bacteria</taxon>
        <taxon>Pseudomonadati</taxon>
        <taxon>Pseudomonadota</taxon>
        <taxon>Gammaproteobacteria</taxon>
        <taxon>Legionellales</taxon>
        <taxon>Legionellaceae</taxon>
        <taxon>Legionella</taxon>
    </lineage>
</organism>
<dbReference type="PANTHER" id="PTHR42807">
    <property type="entry name" value="GLUTARYL-COA DEHYDROGENASE, MITOCHONDRIAL"/>
    <property type="match status" value="1"/>
</dbReference>
<dbReference type="Gene3D" id="2.40.110.10">
    <property type="entry name" value="Butyryl-CoA Dehydrogenase, subunit A, domain 2"/>
    <property type="match status" value="1"/>
</dbReference>
<evidence type="ECO:0000313" key="15">
    <source>
        <dbReference type="EMBL" id="STX29973.1"/>
    </source>
</evidence>
<evidence type="ECO:0000259" key="13">
    <source>
        <dbReference type="Pfam" id="PF02770"/>
    </source>
</evidence>
<dbReference type="InterPro" id="IPR052033">
    <property type="entry name" value="Glutaryl-CoA_DH_mitochondrial"/>
</dbReference>
<evidence type="ECO:0000256" key="2">
    <source>
        <dbReference type="ARBA" id="ARBA00009347"/>
    </source>
</evidence>
<dbReference type="InterPro" id="IPR006091">
    <property type="entry name" value="Acyl-CoA_Oxase/DH_mid-dom"/>
</dbReference>
<comment type="similarity">
    <text evidence="2 11">Belongs to the acyl-CoA dehydrogenase family.</text>
</comment>
<comment type="pathway">
    <text evidence="7">Amino-acid metabolism; lysine degradation.</text>
</comment>
<feature type="domain" description="Acyl-CoA dehydrogenase/oxidase C-terminal" evidence="12">
    <location>
        <begin position="231"/>
        <end position="378"/>
    </location>
</feature>
<dbReference type="GO" id="GO:0033539">
    <property type="term" value="P:fatty acid beta-oxidation using acyl-CoA dehydrogenase"/>
    <property type="evidence" value="ECO:0007669"/>
    <property type="project" value="TreeGrafter"/>
</dbReference>
<dbReference type="PROSITE" id="PS00072">
    <property type="entry name" value="ACYL_COA_DH_1"/>
    <property type="match status" value="1"/>
</dbReference>
<dbReference type="InterPro" id="IPR009100">
    <property type="entry name" value="AcylCoA_DH/oxidase_NM_dom_sf"/>
</dbReference>
<dbReference type="GO" id="GO:0004361">
    <property type="term" value="F:glutaryl-CoA dehydrogenase activity"/>
    <property type="evidence" value="ECO:0007669"/>
    <property type="project" value="UniProtKB-EC"/>
</dbReference>
<dbReference type="InterPro" id="IPR046373">
    <property type="entry name" value="Acyl-CoA_Oxase/DH_mid-dom_sf"/>
</dbReference>
<evidence type="ECO:0000256" key="1">
    <source>
        <dbReference type="ARBA" id="ARBA00001974"/>
    </source>
</evidence>
<dbReference type="GO" id="GO:0000062">
    <property type="term" value="F:fatty-acyl-CoA binding"/>
    <property type="evidence" value="ECO:0007669"/>
    <property type="project" value="TreeGrafter"/>
</dbReference>
<dbReference type="PANTHER" id="PTHR42807:SF1">
    <property type="entry name" value="GLUTARYL-COA DEHYDROGENASE, MITOCHONDRIAL"/>
    <property type="match status" value="1"/>
</dbReference>
<evidence type="ECO:0000259" key="12">
    <source>
        <dbReference type="Pfam" id="PF00441"/>
    </source>
</evidence>
<evidence type="ECO:0000256" key="5">
    <source>
        <dbReference type="ARBA" id="ARBA00022946"/>
    </source>
</evidence>
<dbReference type="EMBL" id="UGNV01000001">
    <property type="protein sequence ID" value="STX29973.1"/>
    <property type="molecule type" value="Genomic_DNA"/>
</dbReference>
<feature type="domain" description="Acyl-CoA oxidase/dehydrogenase middle" evidence="13">
    <location>
        <begin position="128"/>
        <end position="218"/>
    </location>
</feature>
<keyword evidence="3 11" id="KW-0285">Flavoprotein</keyword>
<accession>A0A378I4N1</accession>
<dbReference type="InterPro" id="IPR009075">
    <property type="entry name" value="AcylCo_DH/oxidase_C"/>
</dbReference>
<dbReference type="Proteomes" id="UP000254968">
    <property type="component" value="Unassembled WGS sequence"/>
</dbReference>
<proteinExistence type="inferred from homology"/>
<keyword evidence="6 11" id="KW-0560">Oxidoreductase</keyword>
<dbReference type="Pfam" id="PF02771">
    <property type="entry name" value="Acyl-CoA_dh_N"/>
    <property type="match status" value="1"/>
</dbReference>
<dbReference type="Gene3D" id="1.10.540.10">
    <property type="entry name" value="Acyl-CoA dehydrogenase/oxidase, N-terminal domain"/>
    <property type="match status" value="1"/>
</dbReference>
<dbReference type="InterPro" id="IPR013786">
    <property type="entry name" value="AcylCoA_DH/ox_N"/>
</dbReference>
<comment type="pathway">
    <text evidence="8">Amino-acid metabolism; tryptophan metabolism.</text>
</comment>
<protein>
    <recommendedName>
        <fullName evidence="9">glutaryl-CoA dehydrogenase (ETF)</fullName>
        <ecNumber evidence="9">1.3.8.6</ecNumber>
    </recommendedName>
</protein>
<dbReference type="InterPro" id="IPR037069">
    <property type="entry name" value="AcylCoA_DH/ox_N_sf"/>
</dbReference>
<dbReference type="SUPFAM" id="SSF56645">
    <property type="entry name" value="Acyl-CoA dehydrogenase NM domain-like"/>
    <property type="match status" value="1"/>
</dbReference>
<sequence length="385" mass="42453">MDDLLFLDEQLQDDERLIRESVTRFVSNDVVPLMADAFEKGEFPRELIQKSADLGLLGLTLPAEYGGAEASYVAYGLVCQELERGDSGLRSFVSVQSSLCMYPIFRYGNEEQKKRFLPGMAAGEIIGCFGLTEPDSGSDPGSMRTQARKVPGGWKLNGAKMWITNAPIADIAIVWAKTEEGIRGFIVEKEFAGFSRPEIKHKMSLRASITGELVFEDVFVPEENLLAGTVKGLGAALSCLSQARYGIAWGAMGAAMACFDITRDYLLERKQFDKPLASFQLVQADLAQMYSEIIKAQCLNLQIGRLKDEGRETPVMISLAKRNGCREALNIARKCRNLLGGNGISLEYPVIRHMLNLESVFTYEGTDNVHTLVLGRHITGINAFG</sequence>
<dbReference type="Pfam" id="PF02770">
    <property type="entry name" value="Acyl-CoA_dh_M"/>
    <property type="match status" value="1"/>
</dbReference>
<evidence type="ECO:0000313" key="16">
    <source>
        <dbReference type="Proteomes" id="UP000254968"/>
    </source>
</evidence>
<keyword evidence="4 11" id="KW-0274">FAD</keyword>